<comment type="caution">
    <text evidence="6">The sequence shown here is derived from an EMBL/GenBank/DDBJ whole genome shotgun (WGS) entry which is preliminary data.</text>
</comment>
<evidence type="ECO:0000256" key="3">
    <source>
        <dbReference type="ARBA" id="ARBA00022643"/>
    </source>
</evidence>
<dbReference type="InterPro" id="IPR012349">
    <property type="entry name" value="Split_barrel_FMN-bd"/>
</dbReference>
<name>A0A101KPV0_RHILI</name>
<dbReference type="InterPro" id="IPR002563">
    <property type="entry name" value="Flavin_Rdtase-like_dom"/>
</dbReference>
<dbReference type="EMBL" id="LPWA01000130">
    <property type="protein sequence ID" value="KUM24793.1"/>
    <property type="molecule type" value="Genomic_DNA"/>
</dbReference>
<evidence type="ECO:0000313" key="6">
    <source>
        <dbReference type="EMBL" id="KUM24793.1"/>
    </source>
</evidence>
<keyword evidence="2" id="KW-0285">Flavoprotein</keyword>
<dbReference type="GO" id="GO:0010181">
    <property type="term" value="F:FMN binding"/>
    <property type="evidence" value="ECO:0007669"/>
    <property type="project" value="InterPro"/>
</dbReference>
<evidence type="ECO:0000256" key="1">
    <source>
        <dbReference type="ARBA" id="ARBA00001917"/>
    </source>
</evidence>
<proteinExistence type="inferred from homology"/>
<evidence type="ECO:0000259" key="5">
    <source>
        <dbReference type="SMART" id="SM00903"/>
    </source>
</evidence>
<comment type="similarity">
    <text evidence="4">Belongs to the flavoredoxin family.</text>
</comment>
<feature type="domain" description="Flavin reductase like" evidence="5">
    <location>
        <begin position="23"/>
        <end position="174"/>
    </location>
</feature>
<dbReference type="Pfam" id="PF01613">
    <property type="entry name" value="Flavin_Reduct"/>
    <property type="match status" value="1"/>
</dbReference>
<dbReference type="GO" id="GO:0016646">
    <property type="term" value="F:oxidoreductase activity, acting on the CH-NH group of donors, NAD or NADP as acceptor"/>
    <property type="evidence" value="ECO:0007669"/>
    <property type="project" value="UniProtKB-ARBA"/>
</dbReference>
<dbReference type="SUPFAM" id="SSF50475">
    <property type="entry name" value="FMN-binding split barrel"/>
    <property type="match status" value="1"/>
</dbReference>
<accession>A0A101KPV0</accession>
<evidence type="ECO:0000313" key="7">
    <source>
        <dbReference type="Proteomes" id="UP000053176"/>
    </source>
</evidence>
<dbReference type="OrthoDB" id="9783347at2"/>
<evidence type="ECO:0000256" key="4">
    <source>
        <dbReference type="ARBA" id="ARBA00038054"/>
    </source>
</evidence>
<dbReference type="PANTHER" id="PTHR33798:SF5">
    <property type="entry name" value="FLAVIN REDUCTASE LIKE DOMAIN-CONTAINING PROTEIN"/>
    <property type="match status" value="1"/>
</dbReference>
<dbReference type="Proteomes" id="UP000053176">
    <property type="component" value="Unassembled WGS sequence"/>
</dbReference>
<comment type="cofactor">
    <cofactor evidence="1">
        <name>FMN</name>
        <dbReference type="ChEBI" id="CHEBI:58210"/>
    </cofactor>
</comment>
<dbReference type="PANTHER" id="PTHR33798">
    <property type="entry name" value="FLAVOPROTEIN OXYGENASE"/>
    <property type="match status" value="1"/>
</dbReference>
<dbReference type="SMART" id="SM00903">
    <property type="entry name" value="Flavin_Reduct"/>
    <property type="match status" value="1"/>
</dbReference>
<reference evidence="6 7" key="1">
    <citation type="submission" date="2015-12" db="EMBL/GenBank/DDBJ databases">
        <title>Draft genome sequence of Mesorhizobium sp. UFLA 01-765, a multitolerant efficient symbiont and plant-growth promoting strain isolated from Zn-mining soil using Leucaena leucocephala as a trap plant.</title>
        <authorList>
            <person name="Rangel W.M."/>
            <person name="Thijs S."/>
            <person name="Longatti S.M."/>
            <person name="Moreira F.M."/>
            <person name="Weyens N."/>
            <person name="Vangronsveld J."/>
            <person name="Van Hamme J.D."/>
            <person name="Bottos E.M."/>
            <person name="Rineau F."/>
        </authorList>
    </citation>
    <scope>NUCLEOTIDE SEQUENCE [LARGE SCALE GENOMIC DNA]</scope>
    <source>
        <strain evidence="6 7">UFLA 01-765</strain>
    </source>
</reference>
<evidence type="ECO:0000256" key="2">
    <source>
        <dbReference type="ARBA" id="ARBA00022630"/>
    </source>
</evidence>
<keyword evidence="3" id="KW-0288">FMN</keyword>
<dbReference type="AlphaFoldDB" id="A0A101KPV0"/>
<sequence>MSDKTSFDFTRLSEREKYKLLIGTVVPRPIALVTTVDQEGRANAAPISFFNCLSAEPAVLALGVENHDDLSFKDTARNIRATGVFTINIVSRAILEAMNVCAVPFASDIDELAEAGLTALPGSMIKAPYIAQSPAAFECRSYLTLGIGNSREIILGEVLTAHIRSDIVNPRLHVDPVGLDAIGRMGGHGYSLTSETFDLPTMSIEQWEERKRAMELRREDA</sequence>
<protein>
    <submittedName>
        <fullName evidence="6">Flavin reductase</fullName>
    </submittedName>
</protein>
<dbReference type="Gene3D" id="2.30.110.10">
    <property type="entry name" value="Electron Transport, Fmn-binding Protein, Chain A"/>
    <property type="match status" value="1"/>
</dbReference>
<gene>
    <name evidence="6" type="ORF">AU467_29190</name>
</gene>
<organism evidence="6 7">
    <name type="scientific">Rhizobium loti</name>
    <name type="common">Mesorhizobium loti</name>
    <dbReference type="NCBI Taxonomy" id="381"/>
    <lineage>
        <taxon>Bacteria</taxon>
        <taxon>Pseudomonadati</taxon>
        <taxon>Pseudomonadota</taxon>
        <taxon>Alphaproteobacteria</taxon>
        <taxon>Hyphomicrobiales</taxon>
        <taxon>Phyllobacteriaceae</taxon>
        <taxon>Mesorhizobium</taxon>
    </lineage>
</organism>